<dbReference type="AlphaFoldDB" id="A0ABD3Q7H0"/>
<protein>
    <submittedName>
        <fullName evidence="2">Uncharacterized protein</fullName>
    </submittedName>
</protein>
<name>A0ABD3Q7H0_9STRA</name>
<accession>A0ABD3Q7H0</accession>
<evidence type="ECO:0000313" key="2">
    <source>
        <dbReference type="EMBL" id="KAL3796317.1"/>
    </source>
</evidence>
<dbReference type="Proteomes" id="UP001530400">
    <property type="component" value="Unassembled WGS sequence"/>
</dbReference>
<dbReference type="EMBL" id="JALLPJ020000297">
    <property type="protein sequence ID" value="KAL3796317.1"/>
    <property type="molecule type" value="Genomic_DNA"/>
</dbReference>
<comment type="caution">
    <text evidence="2">The sequence shown here is derived from an EMBL/GenBank/DDBJ whole genome shotgun (WGS) entry which is preliminary data.</text>
</comment>
<feature type="transmembrane region" description="Helical" evidence="1">
    <location>
        <begin position="205"/>
        <end position="228"/>
    </location>
</feature>
<evidence type="ECO:0000256" key="1">
    <source>
        <dbReference type="SAM" id="Phobius"/>
    </source>
</evidence>
<keyword evidence="3" id="KW-1185">Reference proteome</keyword>
<reference evidence="2 3" key="1">
    <citation type="submission" date="2024-10" db="EMBL/GenBank/DDBJ databases">
        <title>Updated reference genomes for cyclostephanoid diatoms.</title>
        <authorList>
            <person name="Roberts W.R."/>
            <person name="Alverson A.J."/>
        </authorList>
    </citation>
    <scope>NUCLEOTIDE SEQUENCE [LARGE SCALE GENOMIC DNA]</scope>
    <source>
        <strain evidence="2 3">AJA010-31</strain>
    </source>
</reference>
<feature type="transmembrane region" description="Helical" evidence="1">
    <location>
        <begin position="176"/>
        <end position="193"/>
    </location>
</feature>
<proteinExistence type="predicted"/>
<keyword evidence="1" id="KW-0812">Transmembrane</keyword>
<organism evidence="2 3">
    <name type="scientific">Cyclotella atomus</name>
    <dbReference type="NCBI Taxonomy" id="382360"/>
    <lineage>
        <taxon>Eukaryota</taxon>
        <taxon>Sar</taxon>
        <taxon>Stramenopiles</taxon>
        <taxon>Ochrophyta</taxon>
        <taxon>Bacillariophyta</taxon>
        <taxon>Coscinodiscophyceae</taxon>
        <taxon>Thalassiosirophycidae</taxon>
        <taxon>Stephanodiscales</taxon>
        <taxon>Stephanodiscaceae</taxon>
        <taxon>Cyclotella</taxon>
    </lineage>
</organism>
<feature type="transmembrane region" description="Helical" evidence="1">
    <location>
        <begin position="37"/>
        <end position="58"/>
    </location>
</feature>
<sequence length="317" mass="36993">MKFDPRIVSIPRETLERYHPRVVIQHMPTRAEIKEKFSGASGFTLACWIISSLCAIIIPVSKWTRERNQYYQYMGRYHEYEWKQRQYEQMQNGNGMYNNMSSMCSWWNYKCRQRVARYQYYMQAQQGGQNNQNGQGNIAAMLPGWYTFFGGTVQTEGEGREAEMNMNSSSNGAMKFVYSWNIIMFIGVSIFGYRTLANGKDRTGLIVALLIYAQFSLMNLMCLTQGSIETDNRFLENSIYGWFGQWSVLVAYTDFWMFLHSTIFAFVLGMIQLYNRNQTEEVKNVADEDLYVQEGSVGTSYIQPEEVQREDADYVHA</sequence>
<keyword evidence="1" id="KW-0472">Membrane</keyword>
<feature type="transmembrane region" description="Helical" evidence="1">
    <location>
        <begin position="255"/>
        <end position="274"/>
    </location>
</feature>
<keyword evidence="1" id="KW-1133">Transmembrane helix</keyword>
<gene>
    <name evidence="2" type="ORF">ACHAWO_008986</name>
</gene>
<evidence type="ECO:0000313" key="3">
    <source>
        <dbReference type="Proteomes" id="UP001530400"/>
    </source>
</evidence>